<feature type="active site" description="Proton donor/acceptor" evidence="7">
    <location>
        <position position="75"/>
    </location>
</feature>
<proteinExistence type="inferred from homology"/>
<dbReference type="NCBIfam" id="TIGR00067">
    <property type="entry name" value="glut_race"/>
    <property type="match status" value="1"/>
</dbReference>
<feature type="binding site" evidence="7">
    <location>
        <begin position="8"/>
        <end position="9"/>
    </location>
    <ligand>
        <name>substrate</name>
    </ligand>
</feature>
<keyword evidence="3 7" id="KW-0133">Cell shape</keyword>
<dbReference type="RefSeq" id="WP_076400802.1">
    <property type="nucleotide sequence ID" value="NZ_FTOA01000004.1"/>
</dbReference>
<dbReference type="InterPro" id="IPR001920">
    <property type="entry name" value="Asp/Glu_race"/>
</dbReference>
<dbReference type="InterPro" id="IPR004391">
    <property type="entry name" value="Glu_race"/>
</dbReference>
<dbReference type="AlphaFoldDB" id="A0A1N7MVZ9"/>
<dbReference type="HAMAP" id="MF_00258">
    <property type="entry name" value="Glu_racemase"/>
    <property type="match status" value="1"/>
</dbReference>
<comment type="function">
    <text evidence="7">Provides the (R)-glutamate required for cell wall biosynthesis.</text>
</comment>
<comment type="pathway">
    <text evidence="7">Cell wall biogenesis; peptidoglycan biosynthesis.</text>
</comment>
<evidence type="ECO:0000256" key="7">
    <source>
        <dbReference type="HAMAP-Rule" id="MF_00258"/>
    </source>
</evidence>
<keyword evidence="6 7" id="KW-0961">Cell wall biogenesis/degradation</keyword>
<dbReference type="Gene3D" id="3.40.50.1860">
    <property type="match status" value="2"/>
</dbReference>
<dbReference type="PANTHER" id="PTHR21198:SF2">
    <property type="entry name" value="GLUTAMATE RACEMASE"/>
    <property type="match status" value="1"/>
</dbReference>
<sequence>MARVAVFDSGLGGVSVLAAIRDALPPATRYSYCADGAFFPYGPRSEAEIEARVRAVIHALLRHETDRPDVVVIACNTASTAALAAVRADHPQMPFVGVVPAIKPAASLSKSRVIGLLATPGTVRRAYSDQLIRQFAADCVVVRHGAQKLADLAEQVVARGGVQQAADLRPAVEAEIAPLFTDHRLDTVVLGCTHYPLVRHWLSEAAPWPVTWLDSGEAVARQVLRVLPADSLTRPEQGGSHSWNTAASVGFTAAMMAMGLGKPHVLPVQPALTGHGG</sequence>
<keyword evidence="9" id="KW-1185">Reference proteome</keyword>
<reference evidence="8 9" key="1">
    <citation type="submission" date="2017-01" db="EMBL/GenBank/DDBJ databases">
        <authorList>
            <person name="Mah S.A."/>
            <person name="Swanson W.J."/>
            <person name="Moy G.W."/>
            <person name="Vacquier V.D."/>
        </authorList>
    </citation>
    <scope>NUCLEOTIDE SEQUENCE [LARGE SCALE GENOMIC DNA]</scope>
    <source>
        <strain evidence="8 9">DSM 11589</strain>
    </source>
</reference>
<evidence type="ECO:0000313" key="9">
    <source>
        <dbReference type="Proteomes" id="UP000185678"/>
    </source>
</evidence>
<dbReference type="GO" id="GO:0009252">
    <property type="term" value="P:peptidoglycan biosynthetic process"/>
    <property type="evidence" value="ECO:0007669"/>
    <property type="project" value="UniProtKB-UniRule"/>
</dbReference>
<evidence type="ECO:0000256" key="1">
    <source>
        <dbReference type="ARBA" id="ARBA00001602"/>
    </source>
</evidence>
<feature type="active site" description="Proton donor/acceptor" evidence="7">
    <location>
        <position position="192"/>
    </location>
</feature>
<organism evidence="8 9">
    <name type="scientific">Insolitispirillum peregrinum</name>
    <dbReference type="NCBI Taxonomy" id="80876"/>
    <lineage>
        <taxon>Bacteria</taxon>
        <taxon>Pseudomonadati</taxon>
        <taxon>Pseudomonadota</taxon>
        <taxon>Alphaproteobacteria</taxon>
        <taxon>Rhodospirillales</taxon>
        <taxon>Novispirillaceae</taxon>
        <taxon>Insolitispirillum</taxon>
    </lineage>
</organism>
<dbReference type="InterPro" id="IPR018187">
    <property type="entry name" value="Asp/Glu_racemase_AS_1"/>
</dbReference>
<feature type="binding site" evidence="7">
    <location>
        <begin position="41"/>
        <end position="42"/>
    </location>
    <ligand>
        <name>substrate</name>
    </ligand>
</feature>
<dbReference type="PROSITE" id="PS00923">
    <property type="entry name" value="ASP_GLU_RACEMASE_1"/>
    <property type="match status" value="1"/>
</dbReference>
<evidence type="ECO:0000256" key="3">
    <source>
        <dbReference type="ARBA" id="ARBA00022960"/>
    </source>
</evidence>
<dbReference type="InterPro" id="IPR015942">
    <property type="entry name" value="Asp/Glu/hydantoin_racemase"/>
</dbReference>
<dbReference type="Proteomes" id="UP000185678">
    <property type="component" value="Unassembled WGS sequence"/>
</dbReference>
<keyword evidence="4 7" id="KW-0573">Peptidoglycan synthesis</keyword>
<dbReference type="UniPathway" id="UPA00219"/>
<dbReference type="PROSITE" id="PS00924">
    <property type="entry name" value="ASP_GLU_RACEMASE_2"/>
    <property type="match status" value="1"/>
</dbReference>
<comment type="catalytic activity">
    <reaction evidence="1 7">
        <text>L-glutamate = D-glutamate</text>
        <dbReference type="Rhea" id="RHEA:12813"/>
        <dbReference type="ChEBI" id="CHEBI:29985"/>
        <dbReference type="ChEBI" id="CHEBI:29986"/>
        <dbReference type="EC" id="5.1.1.3"/>
    </reaction>
</comment>
<accession>A0A1N7MVZ9</accession>
<dbReference type="EC" id="5.1.1.3" evidence="2 7"/>
<evidence type="ECO:0000256" key="4">
    <source>
        <dbReference type="ARBA" id="ARBA00022984"/>
    </source>
</evidence>
<keyword evidence="5 7" id="KW-0413">Isomerase</keyword>
<dbReference type="GO" id="GO:0008881">
    <property type="term" value="F:glutamate racemase activity"/>
    <property type="evidence" value="ECO:0007669"/>
    <property type="project" value="UniProtKB-UniRule"/>
</dbReference>
<dbReference type="GO" id="GO:0008360">
    <property type="term" value="P:regulation of cell shape"/>
    <property type="evidence" value="ECO:0007669"/>
    <property type="project" value="UniProtKB-KW"/>
</dbReference>
<name>A0A1N7MVZ9_9PROT</name>
<dbReference type="GO" id="GO:0071555">
    <property type="term" value="P:cell wall organization"/>
    <property type="evidence" value="ECO:0007669"/>
    <property type="project" value="UniProtKB-KW"/>
</dbReference>
<evidence type="ECO:0000256" key="5">
    <source>
        <dbReference type="ARBA" id="ARBA00023235"/>
    </source>
</evidence>
<dbReference type="EMBL" id="FTOA01000004">
    <property type="protein sequence ID" value="SIS90039.1"/>
    <property type="molecule type" value="Genomic_DNA"/>
</dbReference>
<feature type="binding site" evidence="7">
    <location>
        <begin position="76"/>
        <end position="77"/>
    </location>
    <ligand>
        <name>substrate</name>
    </ligand>
</feature>
<dbReference type="STRING" id="80876.SAMN05421779_104381"/>
<dbReference type="OrthoDB" id="9801055at2"/>
<gene>
    <name evidence="7" type="primary">murI</name>
    <name evidence="8" type="ORF">SAMN05421779_104381</name>
</gene>
<evidence type="ECO:0000256" key="2">
    <source>
        <dbReference type="ARBA" id="ARBA00013090"/>
    </source>
</evidence>
<dbReference type="SUPFAM" id="SSF53681">
    <property type="entry name" value="Aspartate/glutamate racemase"/>
    <property type="match status" value="2"/>
</dbReference>
<dbReference type="PANTHER" id="PTHR21198">
    <property type="entry name" value="GLUTAMATE RACEMASE"/>
    <property type="match status" value="1"/>
</dbReference>
<comment type="similarity">
    <text evidence="7">Belongs to the aspartate/glutamate racemases family.</text>
</comment>
<feature type="binding site" evidence="7">
    <location>
        <begin position="193"/>
        <end position="194"/>
    </location>
    <ligand>
        <name>substrate</name>
    </ligand>
</feature>
<dbReference type="Pfam" id="PF01177">
    <property type="entry name" value="Asp_Glu_race"/>
    <property type="match status" value="1"/>
</dbReference>
<dbReference type="InterPro" id="IPR033134">
    <property type="entry name" value="Asp/Glu_racemase_AS_2"/>
</dbReference>
<evidence type="ECO:0000256" key="6">
    <source>
        <dbReference type="ARBA" id="ARBA00023316"/>
    </source>
</evidence>
<protein>
    <recommendedName>
        <fullName evidence="2 7">Glutamate racemase</fullName>
        <ecNumber evidence="2 7">5.1.1.3</ecNumber>
    </recommendedName>
</protein>
<evidence type="ECO:0000313" key="8">
    <source>
        <dbReference type="EMBL" id="SIS90039.1"/>
    </source>
</evidence>